<keyword evidence="1" id="KW-1133">Transmembrane helix</keyword>
<keyword evidence="1" id="KW-0472">Membrane</keyword>
<dbReference type="AlphaFoldDB" id="A0A5D5AUY4"/>
<keyword evidence="3" id="KW-1185">Reference proteome</keyword>
<dbReference type="RefSeq" id="WP_149079897.1">
    <property type="nucleotide sequence ID" value="NZ_VTAW01000002.1"/>
</dbReference>
<protein>
    <submittedName>
        <fullName evidence="2">Uncharacterized protein</fullName>
    </submittedName>
</protein>
<name>A0A5D5AUY4_9EURY</name>
<feature type="transmembrane region" description="Helical" evidence="1">
    <location>
        <begin position="38"/>
        <end position="58"/>
    </location>
</feature>
<evidence type="ECO:0000313" key="3">
    <source>
        <dbReference type="Proteomes" id="UP000324104"/>
    </source>
</evidence>
<accession>A0A5D5AUY4</accession>
<evidence type="ECO:0000313" key="2">
    <source>
        <dbReference type="EMBL" id="TYT63430.1"/>
    </source>
</evidence>
<dbReference type="EMBL" id="VTAW01000002">
    <property type="protein sequence ID" value="TYT63430.1"/>
    <property type="molecule type" value="Genomic_DNA"/>
</dbReference>
<reference evidence="2 3" key="1">
    <citation type="submission" date="2019-08" db="EMBL/GenBank/DDBJ databases">
        <title>Archaea genome.</title>
        <authorList>
            <person name="Kajale S."/>
            <person name="Shouche Y."/>
            <person name="Deshpande N."/>
            <person name="Sharma A."/>
        </authorList>
    </citation>
    <scope>NUCLEOTIDE SEQUENCE [LARGE SCALE GENOMIC DNA]</scope>
    <source>
        <strain evidence="2 3">ESP3B_9</strain>
    </source>
</reference>
<keyword evidence="1" id="KW-0812">Transmembrane</keyword>
<organism evidence="2 3">
    <name type="scientific">Natrialba swarupiae</name>
    <dbReference type="NCBI Taxonomy" id="2448032"/>
    <lineage>
        <taxon>Archaea</taxon>
        <taxon>Methanobacteriati</taxon>
        <taxon>Methanobacteriota</taxon>
        <taxon>Stenosarchaea group</taxon>
        <taxon>Halobacteria</taxon>
        <taxon>Halobacteriales</taxon>
        <taxon>Natrialbaceae</taxon>
        <taxon>Natrialba</taxon>
    </lineage>
</organism>
<evidence type="ECO:0000256" key="1">
    <source>
        <dbReference type="SAM" id="Phobius"/>
    </source>
</evidence>
<sequence>MHDVIPTTLRSDRLLLAVSFACFATAGGTTVATDALVPTAGATTLAIVGVYCVARYANRVSKRTLAVRSLALWVGFLAITVVHVVGVDVVASAIPGPAEILALSLWAITWATLFVACSTTTFLGFREYGASGGAEIPEEQILDGESSDYSTR</sequence>
<feature type="transmembrane region" description="Helical" evidence="1">
    <location>
        <begin position="70"/>
        <end position="94"/>
    </location>
</feature>
<dbReference type="Proteomes" id="UP000324104">
    <property type="component" value="Unassembled WGS sequence"/>
</dbReference>
<comment type="caution">
    <text evidence="2">The sequence shown here is derived from an EMBL/GenBank/DDBJ whole genome shotgun (WGS) entry which is preliminary data.</text>
</comment>
<proteinExistence type="predicted"/>
<gene>
    <name evidence="2" type="ORF">FYC77_02325</name>
</gene>
<feature type="transmembrane region" description="Helical" evidence="1">
    <location>
        <begin position="100"/>
        <end position="125"/>
    </location>
</feature>